<evidence type="ECO:0000313" key="2">
    <source>
        <dbReference type="Proteomes" id="UP000664034"/>
    </source>
</evidence>
<dbReference type="SUPFAM" id="SSF53335">
    <property type="entry name" value="S-adenosyl-L-methionine-dependent methyltransferases"/>
    <property type="match status" value="1"/>
</dbReference>
<comment type="caution">
    <text evidence="1">The sequence shown here is derived from an EMBL/GenBank/DDBJ whole genome shotgun (WGS) entry which is preliminary data.</text>
</comment>
<protein>
    <submittedName>
        <fullName evidence="1">DUF268 domain-containing protein</fullName>
    </submittedName>
</protein>
<dbReference type="AlphaFoldDB" id="A0A939K176"/>
<dbReference type="Pfam" id="PF03269">
    <property type="entry name" value="DUF268"/>
    <property type="match status" value="1"/>
</dbReference>
<reference evidence="1" key="1">
    <citation type="submission" date="2021-03" db="EMBL/GenBank/DDBJ databases">
        <title>Fibrella sp. HMF5335 genome sequencing and assembly.</title>
        <authorList>
            <person name="Kang H."/>
            <person name="Kim H."/>
            <person name="Bae S."/>
            <person name="Joh K."/>
        </authorList>
    </citation>
    <scope>NUCLEOTIDE SEQUENCE</scope>
    <source>
        <strain evidence="1">HMF5335</strain>
    </source>
</reference>
<dbReference type="EMBL" id="JAFMYV010000001">
    <property type="protein sequence ID" value="MBO0934959.1"/>
    <property type="molecule type" value="Genomic_DNA"/>
</dbReference>
<dbReference type="Gene3D" id="3.40.50.150">
    <property type="entry name" value="Vaccinia Virus protein VP39"/>
    <property type="match status" value="1"/>
</dbReference>
<dbReference type="Proteomes" id="UP000664034">
    <property type="component" value="Unassembled WGS sequence"/>
</dbReference>
<sequence>MMRFLRNVYATLTFLGVDPLRFLQNMRGLGWFWRDYRAFTKLAGPDPLFPIQSFYPMLHDKQESSGSAKGHYFHQDLLVAQRVFANAPATHVDVGSRIDGFIAHVAAFRLVEVFDIRPLTNQIHNVTFTQANLMQVDDQLVNYTDSLSCLHTIEHFGLGRYGDPIDPQGYLKGLQNLGRVLRSGGIFYFSTPIGPQRIEFNAHRVFSVGYLLDLFRTDYDVLHFSYVDDKGDLHRHVPLTHASIDAQFGCRYGCGIFELRKR</sequence>
<keyword evidence="2" id="KW-1185">Reference proteome</keyword>
<dbReference type="InterPro" id="IPR004951">
    <property type="entry name" value="DUF268_CAE_spp"/>
</dbReference>
<evidence type="ECO:0000313" key="1">
    <source>
        <dbReference type="EMBL" id="MBO0934959.1"/>
    </source>
</evidence>
<dbReference type="InterPro" id="IPR029063">
    <property type="entry name" value="SAM-dependent_MTases_sf"/>
</dbReference>
<dbReference type="RefSeq" id="WP_207362535.1">
    <property type="nucleotide sequence ID" value="NZ_JAFMYV010000001.1"/>
</dbReference>
<name>A0A939K176_9BACT</name>
<organism evidence="1 2">
    <name type="scientific">Fibrella rubiginis</name>
    <dbReference type="NCBI Taxonomy" id="2817060"/>
    <lineage>
        <taxon>Bacteria</taxon>
        <taxon>Pseudomonadati</taxon>
        <taxon>Bacteroidota</taxon>
        <taxon>Cytophagia</taxon>
        <taxon>Cytophagales</taxon>
        <taxon>Spirosomataceae</taxon>
        <taxon>Fibrella</taxon>
    </lineage>
</organism>
<proteinExistence type="predicted"/>
<gene>
    <name evidence="1" type="ORF">J2I47_00225</name>
</gene>
<accession>A0A939K176</accession>